<comment type="subunit">
    <text evidence="3">Homodimer.</text>
</comment>
<evidence type="ECO:0000313" key="4">
    <source>
        <dbReference type="EMBL" id="GGE52664.1"/>
    </source>
</evidence>
<dbReference type="GO" id="GO:0004751">
    <property type="term" value="F:ribose-5-phosphate isomerase activity"/>
    <property type="evidence" value="ECO:0007669"/>
    <property type="project" value="UniProtKB-UniRule"/>
</dbReference>
<dbReference type="EMBL" id="SLWO01000002">
    <property type="protein sequence ID" value="TCO28895.1"/>
    <property type="molecule type" value="Genomic_DNA"/>
</dbReference>
<evidence type="ECO:0000313" key="7">
    <source>
        <dbReference type="Proteomes" id="UP000622648"/>
    </source>
</evidence>
<dbReference type="Pfam" id="PF06026">
    <property type="entry name" value="Rib_5-P_isom_A"/>
    <property type="match status" value="1"/>
</dbReference>
<dbReference type="GO" id="GO:0005829">
    <property type="term" value="C:cytosol"/>
    <property type="evidence" value="ECO:0007669"/>
    <property type="project" value="TreeGrafter"/>
</dbReference>
<evidence type="ECO:0000313" key="5">
    <source>
        <dbReference type="EMBL" id="TCO28895.1"/>
    </source>
</evidence>
<reference evidence="7" key="2">
    <citation type="journal article" date="2019" name="Int. J. Syst. Evol. Microbiol.">
        <title>The Global Catalogue of Microorganisms (GCM) 10K type strain sequencing project: providing services to taxonomists for standard genome sequencing and annotation.</title>
        <authorList>
            <consortium name="The Broad Institute Genomics Platform"/>
            <consortium name="The Broad Institute Genome Sequencing Center for Infectious Disease"/>
            <person name="Wu L."/>
            <person name="Ma J."/>
        </authorList>
    </citation>
    <scope>NUCLEOTIDE SEQUENCE [LARGE SCALE GENOMIC DNA]</scope>
    <source>
        <strain evidence="7">CGMCC 1.15644</strain>
    </source>
</reference>
<dbReference type="FunFam" id="3.40.50.1360:FF:000001">
    <property type="entry name" value="Ribose-5-phosphate isomerase A"/>
    <property type="match status" value="1"/>
</dbReference>
<protein>
    <recommendedName>
        <fullName evidence="3">Ribose-5-phosphate isomerase A</fullName>
        <ecNumber evidence="3">5.3.1.6</ecNumber>
    </recommendedName>
    <alternativeName>
        <fullName evidence="3">Phosphoriboisomerase A</fullName>
        <shortName evidence="3">PRI</shortName>
    </alternativeName>
</protein>
<dbReference type="NCBIfam" id="NF001924">
    <property type="entry name" value="PRK00702.1"/>
    <property type="match status" value="1"/>
</dbReference>
<sequence length="229" mass="24550">MGVINQNQQDAEKLAAAIAAVKYVKNGDIVGLGTGTTATFAIKELGRLVGEGLSIKAVASSIRTEELARSLGIEVLELGEISSVDISIDGADEFTEALDLIKGGGGALFREKIMASLSKKAIIVTDASKKVKKLGAFTLPIEVIPFAYQYVFDQISQLNGKGKKRKTNNQDYITDNGNFIIDADFGLIDDPKALSDALNRIDGLLAHGLFINLTSRVIMSDQSEIIIFE</sequence>
<dbReference type="Proteomes" id="UP000622648">
    <property type="component" value="Unassembled WGS sequence"/>
</dbReference>
<dbReference type="AlphaFoldDB" id="A0A4R2HM96"/>
<dbReference type="UniPathway" id="UPA00115">
    <property type="reaction ID" value="UER00412"/>
</dbReference>
<dbReference type="Gene3D" id="3.40.50.1360">
    <property type="match status" value="1"/>
</dbReference>
<dbReference type="GO" id="GO:0006014">
    <property type="term" value="P:D-ribose metabolic process"/>
    <property type="evidence" value="ECO:0007669"/>
    <property type="project" value="TreeGrafter"/>
</dbReference>
<feature type="binding site" evidence="3">
    <location>
        <begin position="89"/>
        <end position="92"/>
    </location>
    <ligand>
        <name>substrate</name>
    </ligand>
</feature>
<evidence type="ECO:0000256" key="1">
    <source>
        <dbReference type="ARBA" id="ARBA00001713"/>
    </source>
</evidence>
<dbReference type="NCBIfam" id="TIGR00021">
    <property type="entry name" value="rpiA"/>
    <property type="match status" value="1"/>
</dbReference>
<feature type="binding site" evidence="3">
    <location>
        <begin position="34"/>
        <end position="37"/>
    </location>
    <ligand>
        <name>substrate</name>
    </ligand>
</feature>
<dbReference type="HAMAP" id="MF_00170">
    <property type="entry name" value="Rib_5P_isom_A"/>
    <property type="match status" value="1"/>
</dbReference>
<dbReference type="RefSeq" id="WP_132529973.1">
    <property type="nucleotide sequence ID" value="NZ_BMJO01000003.1"/>
</dbReference>
<dbReference type="PANTHER" id="PTHR11934">
    <property type="entry name" value="RIBOSE-5-PHOSPHATE ISOMERASE"/>
    <property type="match status" value="1"/>
</dbReference>
<dbReference type="SUPFAM" id="SSF75445">
    <property type="entry name" value="D-ribose-5-phosphate isomerase (RpiA), lid domain"/>
    <property type="match status" value="1"/>
</dbReference>
<reference evidence="4" key="1">
    <citation type="journal article" date="2014" name="Int. J. Syst. Evol. Microbiol.">
        <title>Complete genome of a new Firmicutes species belonging to the dominant human colonic microbiota ('Ruminococcus bicirculans') reveals two chromosomes and a selective capacity to utilize plant glucans.</title>
        <authorList>
            <consortium name="NISC Comparative Sequencing Program"/>
            <person name="Wegmann U."/>
            <person name="Louis P."/>
            <person name="Goesmann A."/>
            <person name="Henrissat B."/>
            <person name="Duncan S.H."/>
            <person name="Flint H.J."/>
        </authorList>
    </citation>
    <scope>NUCLEOTIDE SEQUENCE</scope>
    <source>
        <strain evidence="4">CGMCC 1.15644</strain>
    </source>
</reference>
<reference evidence="4" key="4">
    <citation type="submission" date="2024-05" db="EMBL/GenBank/DDBJ databases">
        <authorList>
            <person name="Sun Q."/>
            <person name="Zhou Y."/>
        </authorList>
    </citation>
    <scope>NUCLEOTIDE SEQUENCE</scope>
    <source>
        <strain evidence="4">CGMCC 1.15644</strain>
    </source>
</reference>
<feature type="binding site" evidence="3">
    <location>
        <begin position="102"/>
        <end position="105"/>
    </location>
    <ligand>
        <name>substrate</name>
    </ligand>
</feature>
<comment type="caution">
    <text evidence="5">The sequence shown here is derived from an EMBL/GenBank/DDBJ whole genome shotgun (WGS) entry which is preliminary data.</text>
</comment>
<feature type="active site" description="Proton acceptor" evidence="3">
    <location>
        <position position="111"/>
    </location>
</feature>
<dbReference type="Gene3D" id="3.30.70.260">
    <property type="match status" value="1"/>
</dbReference>
<organism evidence="5 6">
    <name type="scientific">Pedobacter psychrotolerans</name>
    <dbReference type="NCBI Taxonomy" id="1843235"/>
    <lineage>
        <taxon>Bacteria</taxon>
        <taxon>Pseudomonadati</taxon>
        <taxon>Bacteroidota</taxon>
        <taxon>Sphingobacteriia</taxon>
        <taxon>Sphingobacteriales</taxon>
        <taxon>Sphingobacteriaceae</taxon>
        <taxon>Pedobacter</taxon>
    </lineage>
</organism>
<gene>
    <name evidence="3 4" type="primary">rpiA</name>
    <name evidence="5" type="ORF">EV200_102313</name>
    <name evidence="4" type="ORF">GCM10011413_18670</name>
</gene>
<dbReference type="GO" id="GO:0009052">
    <property type="term" value="P:pentose-phosphate shunt, non-oxidative branch"/>
    <property type="evidence" value="ECO:0007669"/>
    <property type="project" value="UniProtKB-UniRule"/>
</dbReference>
<comment type="similarity">
    <text evidence="3">Belongs to the ribose 5-phosphate isomerase family.</text>
</comment>
<name>A0A4R2HM96_9SPHI</name>
<evidence type="ECO:0000256" key="2">
    <source>
        <dbReference type="ARBA" id="ARBA00023235"/>
    </source>
</evidence>
<evidence type="ECO:0000256" key="3">
    <source>
        <dbReference type="HAMAP-Rule" id="MF_00170"/>
    </source>
</evidence>
<dbReference type="PANTHER" id="PTHR11934:SF0">
    <property type="entry name" value="RIBOSE-5-PHOSPHATE ISOMERASE"/>
    <property type="match status" value="1"/>
</dbReference>
<dbReference type="EMBL" id="BMJO01000003">
    <property type="protein sequence ID" value="GGE52664.1"/>
    <property type="molecule type" value="Genomic_DNA"/>
</dbReference>
<proteinExistence type="inferred from homology"/>
<dbReference type="InterPro" id="IPR020672">
    <property type="entry name" value="Ribose5P_isomerase_typA_subgr"/>
</dbReference>
<comment type="catalytic activity">
    <reaction evidence="1 3">
        <text>aldehydo-D-ribose 5-phosphate = D-ribulose 5-phosphate</text>
        <dbReference type="Rhea" id="RHEA:14657"/>
        <dbReference type="ChEBI" id="CHEBI:58121"/>
        <dbReference type="ChEBI" id="CHEBI:58273"/>
        <dbReference type="EC" id="5.3.1.6"/>
    </reaction>
</comment>
<dbReference type="CDD" id="cd01398">
    <property type="entry name" value="RPI_A"/>
    <property type="match status" value="1"/>
</dbReference>
<dbReference type="SUPFAM" id="SSF100950">
    <property type="entry name" value="NagB/RpiA/CoA transferase-like"/>
    <property type="match status" value="1"/>
</dbReference>
<dbReference type="EC" id="5.3.1.6" evidence="3"/>
<feature type="binding site" evidence="3">
    <location>
        <position position="129"/>
    </location>
    <ligand>
        <name>substrate</name>
    </ligand>
</feature>
<keyword evidence="2 3" id="KW-0413">Isomerase</keyword>
<dbReference type="InterPro" id="IPR004788">
    <property type="entry name" value="Ribose5P_isomerase_type_A"/>
</dbReference>
<dbReference type="OrthoDB" id="5870696at2"/>
<comment type="pathway">
    <text evidence="3">Carbohydrate degradation; pentose phosphate pathway; D-ribose 5-phosphate from D-ribulose 5-phosphate (non-oxidative stage): step 1/1.</text>
</comment>
<dbReference type="InterPro" id="IPR037171">
    <property type="entry name" value="NagB/RpiA_transferase-like"/>
</dbReference>
<evidence type="ECO:0000313" key="6">
    <source>
        <dbReference type="Proteomes" id="UP000295684"/>
    </source>
</evidence>
<accession>A0A4R2HM96</accession>
<reference evidence="5 6" key="3">
    <citation type="submission" date="2019-03" db="EMBL/GenBank/DDBJ databases">
        <title>Genomic Encyclopedia of Type Strains, Phase IV (KMG-IV): sequencing the most valuable type-strain genomes for metagenomic binning, comparative biology and taxonomic classification.</title>
        <authorList>
            <person name="Goeker M."/>
        </authorList>
    </citation>
    <scope>NUCLEOTIDE SEQUENCE [LARGE SCALE GENOMIC DNA]</scope>
    <source>
        <strain evidence="5 6">DSM 103236</strain>
    </source>
</reference>
<comment type="function">
    <text evidence="3">Catalyzes the reversible conversion of ribose-5-phosphate to ribulose 5-phosphate.</text>
</comment>
<keyword evidence="7" id="KW-1185">Reference proteome</keyword>
<dbReference type="Proteomes" id="UP000295684">
    <property type="component" value="Unassembled WGS sequence"/>
</dbReference>